<feature type="transmembrane region" description="Helical" evidence="4">
    <location>
        <begin position="85"/>
        <end position="104"/>
    </location>
</feature>
<keyword evidence="3 4" id="KW-0472">Membrane</keyword>
<feature type="transmembrane region" description="Helical" evidence="4">
    <location>
        <begin position="174"/>
        <end position="193"/>
    </location>
</feature>
<feature type="transmembrane region" description="Helical" evidence="4">
    <location>
        <begin position="349"/>
        <end position="371"/>
    </location>
</feature>
<dbReference type="InterPro" id="IPR036259">
    <property type="entry name" value="MFS_trans_sf"/>
</dbReference>
<evidence type="ECO:0000256" key="3">
    <source>
        <dbReference type="ARBA" id="ARBA00023136"/>
    </source>
</evidence>
<dbReference type="SUPFAM" id="SSF103473">
    <property type="entry name" value="MFS general substrate transporter"/>
    <property type="match status" value="1"/>
</dbReference>
<dbReference type="RefSeq" id="WP_090704451.1">
    <property type="nucleotide sequence ID" value="NZ_FNHH01000012.1"/>
</dbReference>
<feature type="transmembrane region" description="Helical" evidence="4">
    <location>
        <begin position="290"/>
        <end position="309"/>
    </location>
</feature>
<dbReference type="STRING" id="990371.SAMN05421813_11246"/>
<dbReference type="InterPro" id="IPR020846">
    <property type="entry name" value="MFS_dom"/>
</dbReference>
<feature type="domain" description="Major facilitator superfamily (MFS) profile" evidence="5">
    <location>
        <begin position="14"/>
        <end position="406"/>
    </location>
</feature>
<keyword evidence="1 4" id="KW-0812">Transmembrane</keyword>
<feature type="transmembrane region" description="Helical" evidence="4">
    <location>
        <begin position="60"/>
        <end position="78"/>
    </location>
</feature>
<feature type="transmembrane region" description="Helical" evidence="4">
    <location>
        <begin position="377"/>
        <end position="398"/>
    </location>
</feature>
<feature type="transmembrane region" description="Helical" evidence="4">
    <location>
        <begin position="315"/>
        <end position="337"/>
    </location>
</feature>
<dbReference type="CDD" id="cd17355">
    <property type="entry name" value="MFS_YcxA_like"/>
    <property type="match status" value="1"/>
</dbReference>
<evidence type="ECO:0000256" key="2">
    <source>
        <dbReference type="ARBA" id="ARBA00022989"/>
    </source>
</evidence>
<evidence type="ECO:0000259" key="5">
    <source>
        <dbReference type="PROSITE" id="PS50850"/>
    </source>
</evidence>
<dbReference type="Gene3D" id="1.20.1250.20">
    <property type="entry name" value="MFS general substrate transporter like domains"/>
    <property type="match status" value="1"/>
</dbReference>
<evidence type="ECO:0000313" key="6">
    <source>
        <dbReference type="EMBL" id="SDM43809.1"/>
    </source>
</evidence>
<feature type="transmembrane region" description="Helical" evidence="4">
    <location>
        <begin position="143"/>
        <end position="162"/>
    </location>
</feature>
<dbReference type="Pfam" id="PF07690">
    <property type="entry name" value="MFS_1"/>
    <property type="match status" value="1"/>
</dbReference>
<dbReference type="EMBL" id="FNHH01000012">
    <property type="protein sequence ID" value="SDM43809.1"/>
    <property type="molecule type" value="Genomic_DNA"/>
</dbReference>
<dbReference type="GO" id="GO:0022857">
    <property type="term" value="F:transmembrane transporter activity"/>
    <property type="evidence" value="ECO:0007669"/>
    <property type="project" value="InterPro"/>
</dbReference>
<evidence type="ECO:0000256" key="4">
    <source>
        <dbReference type="SAM" id="Phobius"/>
    </source>
</evidence>
<dbReference type="PANTHER" id="PTHR11360">
    <property type="entry name" value="MONOCARBOXYLATE TRANSPORTER"/>
    <property type="match status" value="1"/>
</dbReference>
<reference evidence="7" key="1">
    <citation type="submission" date="2016-10" db="EMBL/GenBank/DDBJ databases">
        <authorList>
            <person name="Varghese N."/>
            <person name="Submissions S."/>
        </authorList>
    </citation>
    <scope>NUCLEOTIDE SEQUENCE [LARGE SCALE GENOMIC DNA]</scope>
    <source>
        <strain evidence="7">DSM 24536</strain>
    </source>
</reference>
<name>A0A1G9T7T9_9SPHI</name>
<dbReference type="OrthoDB" id="9773404at2"/>
<dbReference type="InterPro" id="IPR011701">
    <property type="entry name" value="MFS"/>
</dbReference>
<proteinExistence type="predicted"/>
<dbReference type="Proteomes" id="UP000199226">
    <property type="component" value="Unassembled WGS sequence"/>
</dbReference>
<feature type="transmembrane region" description="Helical" evidence="4">
    <location>
        <begin position="261"/>
        <end position="283"/>
    </location>
</feature>
<feature type="transmembrane region" description="Helical" evidence="4">
    <location>
        <begin position="21"/>
        <end position="40"/>
    </location>
</feature>
<keyword evidence="7" id="KW-1185">Reference proteome</keyword>
<gene>
    <name evidence="6" type="ORF">SAMN05421813_11246</name>
</gene>
<dbReference type="AlphaFoldDB" id="A0A1G9T7T9"/>
<protein>
    <submittedName>
        <fullName evidence="6">Sugar phosphate permease</fullName>
    </submittedName>
</protein>
<evidence type="ECO:0000256" key="1">
    <source>
        <dbReference type="ARBA" id="ARBA00022692"/>
    </source>
</evidence>
<organism evidence="6 7">
    <name type="scientific">Daejeonella rubra</name>
    <dbReference type="NCBI Taxonomy" id="990371"/>
    <lineage>
        <taxon>Bacteria</taxon>
        <taxon>Pseudomonadati</taxon>
        <taxon>Bacteroidota</taxon>
        <taxon>Sphingobacteriia</taxon>
        <taxon>Sphingobacteriales</taxon>
        <taxon>Sphingobacteriaceae</taxon>
        <taxon>Daejeonella</taxon>
    </lineage>
</organism>
<evidence type="ECO:0000313" key="7">
    <source>
        <dbReference type="Proteomes" id="UP000199226"/>
    </source>
</evidence>
<feature type="transmembrane region" description="Helical" evidence="4">
    <location>
        <begin position="224"/>
        <end position="241"/>
    </location>
</feature>
<sequence>MKDNLEGQSALKRGQTQVAATGFLSLFSLIGIMFYGLTFFYDFWVQEFGWTRATVTSGNAFAKILVGLFGFVVGYLIDRFGPRKMMLAGILMAGCGVIGLGLMTSLWQFYVFYIFSALGYMCGGPLPNQVLTSRWFDKARGKAMGFAYLGIGIGGMLAPQIAKALNVEFGFRHALVILGITMIVLSFPMAWFVKDNPPVTGDAAVSDIPEEPKREIKDILKTRAFYLLLIGSMCSIGAVSATSQNLKLFFSLDLKYSQTQAANVLSLILAASIFGRLFMGWLADKIEKKYVMLLIYCLVASAIPLLYFATTPGVIYVFAIVFGIGLGGDYMIIPLMAAELFGVKVMGRVMGIVLTGDGLAEAIMPWMVGWIRDISGSYANGFSALIVLAVIGIITVIFTPKRMPVS</sequence>
<feature type="transmembrane region" description="Helical" evidence="4">
    <location>
        <begin position="110"/>
        <end position="131"/>
    </location>
</feature>
<accession>A0A1G9T7T9</accession>
<dbReference type="PROSITE" id="PS50850">
    <property type="entry name" value="MFS"/>
    <property type="match status" value="1"/>
</dbReference>
<keyword evidence="2 4" id="KW-1133">Transmembrane helix</keyword>
<dbReference type="PANTHER" id="PTHR11360:SF290">
    <property type="entry name" value="MONOCARBOXYLATE MFS PERMEASE"/>
    <property type="match status" value="1"/>
</dbReference>
<dbReference type="InterPro" id="IPR050327">
    <property type="entry name" value="Proton-linked_MCT"/>
</dbReference>